<dbReference type="EMBL" id="JZWI01000021">
    <property type="protein sequence ID" value="KLN54740.1"/>
    <property type="molecule type" value="Genomic_DNA"/>
</dbReference>
<evidence type="ECO:0000256" key="1">
    <source>
        <dbReference type="SAM" id="MobiDB-lite"/>
    </source>
</evidence>
<dbReference type="AlphaFoldDB" id="A0A0H2MCN6"/>
<evidence type="ECO:0000313" key="3">
    <source>
        <dbReference type="Proteomes" id="UP000035170"/>
    </source>
</evidence>
<dbReference type="RefSeq" id="WP_053063294.1">
    <property type="nucleotide sequence ID" value="NZ_JZWI01000021.1"/>
</dbReference>
<organism evidence="2 3">
    <name type="scientific">Variovorax paradoxus</name>
    <dbReference type="NCBI Taxonomy" id="34073"/>
    <lineage>
        <taxon>Bacteria</taxon>
        <taxon>Pseudomonadati</taxon>
        <taxon>Pseudomonadota</taxon>
        <taxon>Betaproteobacteria</taxon>
        <taxon>Burkholderiales</taxon>
        <taxon>Comamonadaceae</taxon>
        <taxon>Variovorax</taxon>
    </lineage>
</organism>
<comment type="caution">
    <text evidence="2">The sequence shown here is derived from an EMBL/GenBank/DDBJ whole genome shotgun (WGS) entry which is preliminary data.</text>
</comment>
<keyword evidence="3" id="KW-1185">Reference proteome</keyword>
<dbReference type="SUPFAM" id="SSF88874">
    <property type="entry name" value="Receptor-binding domain of short tail fibre protein gp12"/>
    <property type="match status" value="1"/>
</dbReference>
<proteinExistence type="predicted"/>
<accession>A0A0H2MCN6</accession>
<evidence type="ECO:0000313" key="2">
    <source>
        <dbReference type="EMBL" id="KLN54740.1"/>
    </source>
</evidence>
<dbReference type="PATRIC" id="fig|34073.19.peg.4140"/>
<feature type="region of interest" description="Disordered" evidence="1">
    <location>
        <begin position="181"/>
        <end position="211"/>
    </location>
</feature>
<name>A0A0H2MCN6_VARPD</name>
<feature type="compositionally biased region" description="Low complexity" evidence="1">
    <location>
        <begin position="201"/>
        <end position="210"/>
    </location>
</feature>
<dbReference type="Proteomes" id="UP000035170">
    <property type="component" value="Unassembled WGS sequence"/>
</dbReference>
<sequence>MDYTLSDSYFTHTGTGQRMHKEVQAVPTAVSDKDMNSLLWSVMEVVKAGGLAGVQFDPDVPSTYNLLLRAIENINAAASSDLPGRVGIFLQPNPPPGWMRMNGFLLSRVVYARLWAHVQIVGAVSDAEWMAGRTGWFSAGDGSTTFRVPLIGAEFVRAWDDGRGVDFGRLLGSWQDGSNALHNHPLTDPTHGHPVNDPSHAHGGTTAAGGAHDHGAPWLPLHAGDIDATGSTPSQFSLDSGAYQLAAAPEHIHNLNINGAATGVTVQNQATGITLASQGSEAKPRNVAWPFYLKY</sequence>
<protein>
    <submittedName>
        <fullName evidence="2">Uncharacterized protein</fullName>
    </submittedName>
</protein>
<gene>
    <name evidence="2" type="ORF">VPARA_40440</name>
</gene>
<reference evidence="2 3" key="1">
    <citation type="submission" date="2015-03" db="EMBL/GenBank/DDBJ databases">
        <title>Genome sequence of Variovorax paradoxus TBEA6.</title>
        <authorList>
            <person name="Poehlein A."/>
            <person name="Schuldes J."/>
            <person name="Wuebbeler J.H."/>
            <person name="Hiessl S."/>
            <person name="Steinbuechel A."/>
            <person name="Daniel R."/>
        </authorList>
    </citation>
    <scope>NUCLEOTIDE SEQUENCE [LARGE SCALE GENOMIC DNA]</scope>
    <source>
        <strain evidence="2 3">TBEA6</strain>
    </source>
</reference>